<name>A0A3B1DEY6_9ZZZZ</name>
<protein>
    <submittedName>
        <fullName evidence="1">Uncharacterized protein</fullName>
    </submittedName>
</protein>
<dbReference type="AlphaFoldDB" id="A0A3B1DEY6"/>
<reference evidence="1" key="1">
    <citation type="submission" date="2018-06" db="EMBL/GenBank/DDBJ databases">
        <authorList>
            <person name="Zhirakovskaya E."/>
        </authorList>
    </citation>
    <scope>NUCLEOTIDE SEQUENCE</scope>
</reference>
<organism evidence="1">
    <name type="scientific">hydrothermal vent metagenome</name>
    <dbReference type="NCBI Taxonomy" id="652676"/>
    <lineage>
        <taxon>unclassified sequences</taxon>
        <taxon>metagenomes</taxon>
        <taxon>ecological metagenomes</taxon>
    </lineage>
</organism>
<accession>A0A3B1DEY6</accession>
<sequence>MLGFIAAPLVVMAILVYGIVLSMERGPSMVAEPVGAGAGDTGGANAIGRSLFGSGDAGRSIPAEQTARGAVLVVRDAGGVANAERPIVLLTNHGRWEAAGAEPLVLGADGLWSIALPPPGPGQTEPMAFRFAVLDGGETLVELDTAGEPMGERRLPRVNEDEAVGEEPLVYEFVVVGFGAGG</sequence>
<gene>
    <name evidence="1" type="ORF">MNBD_PLANCTO03-2037</name>
</gene>
<proteinExistence type="predicted"/>
<dbReference type="EMBL" id="UOGK01000533">
    <property type="protein sequence ID" value="VAX41386.1"/>
    <property type="molecule type" value="Genomic_DNA"/>
</dbReference>
<evidence type="ECO:0000313" key="1">
    <source>
        <dbReference type="EMBL" id="VAX41386.1"/>
    </source>
</evidence>